<sequence length="136" mass="14307">MTDIVVGVDGSEESLAALCWAAGQARLLNARVVAVHAWEPLGRHLAPYASVAACPTAAQQRAEAVRILEDSLLKTLGERADVAVQPVLAEGTAARVLLERARDAALLAVGRSAHGPVVRECVRHARVPVITVPARP</sequence>
<evidence type="ECO:0000313" key="4">
    <source>
        <dbReference type="EMBL" id="MDX3023517.1"/>
    </source>
</evidence>
<evidence type="ECO:0000256" key="1">
    <source>
        <dbReference type="ARBA" id="ARBA00008791"/>
    </source>
</evidence>
<dbReference type="SUPFAM" id="SSF52402">
    <property type="entry name" value="Adenine nucleotide alpha hydrolases-like"/>
    <property type="match status" value="1"/>
</dbReference>
<reference evidence="3 5" key="1">
    <citation type="journal article" date="2023" name="Microb. Genom.">
        <title>Mesoterricola silvestris gen. nov., sp. nov., Mesoterricola sediminis sp. nov., Geothrix oryzae sp. nov., Geothrix edaphica sp. nov., Geothrix rubra sp. nov., and Geothrix limicola sp. nov., six novel members of Acidobacteriota isolated from soils.</title>
        <authorList>
            <person name="Weisberg A.J."/>
            <person name="Pearce E."/>
            <person name="Kramer C.G."/>
            <person name="Chang J.H."/>
            <person name="Clarke C.R."/>
        </authorList>
    </citation>
    <scope>NUCLEOTIDE SEQUENCE</scope>
    <source>
        <strain evidence="4 5">NB05-1H</strain>
        <strain evidence="3">NRRL_B-16521</strain>
    </source>
</reference>
<protein>
    <submittedName>
        <fullName evidence="3">Universal stress protein</fullName>
    </submittedName>
</protein>
<organism evidence="3 6">
    <name type="scientific">Streptomyces acidiscabies</name>
    <dbReference type="NCBI Taxonomy" id="42234"/>
    <lineage>
        <taxon>Bacteria</taxon>
        <taxon>Bacillati</taxon>
        <taxon>Actinomycetota</taxon>
        <taxon>Actinomycetes</taxon>
        <taxon>Kitasatosporales</taxon>
        <taxon>Streptomycetaceae</taxon>
        <taxon>Streptomyces</taxon>
    </lineage>
</organism>
<evidence type="ECO:0000313" key="3">
    <source>
        <dbReference type="EMBL" id="MDX2961736.1"/>
    </source>
</evidence>
<dbReference type="CDD" id="cd00293">
    <property type="entry name" value="USP-like"/>
    <property type="match status" value="1"/>
</dbReference>
<name>A0AAP6BBL1_9ACTN</name>
<dbReference type="InterPro" id="IPR006015">
    <property type="entry name" value="Universal_stress_UspA"/>
</dbReference>
<dbReference type="EMBL" id="JARAWC010000013">
    <property type="protein sequence ID" value="MDX2961736.1"/>
    <property type="molecule type" value="Genomic_DNA"/>
</dbReference>
<dbReference type="PRINTS" id="PR01438">
    <property type="entry name" value="UNVRSLSTRESS"/>
</dbReference>
<dbReference type="InterPro" id="IPR014729">
    <property type="entry name" value="Rossmann-like_a/b/a_fold"/>
</dbReference>
<dbReference type="Proteomes" id="UP001282288">
    <property type="component" value="Unassembled WGS sequence"/>
</dbReference>
<dbReference type="EMBL" id="JARAWP010000027">
    <property type="protein sequence ID" value="MDX3023517.1"/>
    <property type="molecule type" value="Genomic_DNA"/>
</dbReference>
<evidence type="ECO:0000259" key="2">
    <source>
        <dbReference type="Pfam" id="PF00582"/>
    </source>
</evidence>
<feature type="domain" description="UspA" evidence="2">
    <location>
        <begin position="3"/>
        <end position="133"/>
    </location>
</feature>
<comment type="similarity">
    <text evidence="1">Belongs to the universal stress protein A family.</text>
</comment>
<dbReference type="Pfam" id="PF00582">
    <property type="entry name" value="Usp"/>
    <property type="match status" value="1"/>
</dbReference>
<dbReference type="RefSeq" id="WP_010360899.1">
    <property type="nucleotide sequence ID" value="NZ_CP122369.1"/>
</dbReference>
<dbReference type="InterPro" id="IPR006016">
    <property type="entry name" value="UspA"/>
</dbReference>
<proteinExistence type="inferred from homology"/>
<dbReference type="GeneID" id="69813528"/>
<dbReference type="AlphaFoldDB" id="A0AAP6BBL1"/>
<keyword evidence="5" id="KW-1185">Reference proteome</keyword>
<comment type="caution">
    <text evidence="3">The sequence shown here is derived from an EMBL/GenBank/DDBJ whole genome shotgun (WGS) entry which is preliminary data.</text>
</comment>
<dbReference type="Gene3D" id="3.40.50.620">
    <property type="entry name" value="HUPs"/>
    <property type="match status" value="1"/>
</dbReference>
<accession>A0AAP6BBL1</accession>
<evidence type="ECO:0000313" key="6">
    <source>
        <dbReference type="Proteomes" id="UP001282288"/>
    </source>
</evidence>
<gene>
    <name evidence="3" type="ORF">PV399_18725</name>
    <name evidence="4" type="ORF">PV666_37435</name>
</gene>
<dbReference type="Proteomes" id="UP001272987">
    <property type="component" value="Unassembled WGS sequence"/>
</dbReference>
<evidence type="ECO:0000313" key="5">
    <source>
        <dbReference type="Proteomes" id="UP001272987"/>
    </source>
</evidence>